<protein>
    <submittedName>
        <fullName evidence="2">Predicted acyl_CoA transferase/carnitine dehydratase</fullName>
        <ecNumber evidence="2">2.8.3.16</ecNumber>
    </submittedName>
</protein>
<dbReference type="AlphaFoldDB" id="A9HXV0"/>
<dbReference type="GO" id="GO:0033608">
    <property type="term" value="F:formyl-CoA transferase activity"/>
    <property type="evidence" value="ECO:0007669"/>
    <property type="project" value="UniProtKB-EC"/>
</dbReference>
<evidence type="ECO:0000313" key="2">
    <source>
        <dbReference type="EMBL" id="CAP40595.1"/>
    </source>
</evidence>
<name>A9HXV0_BORPD</name>
<dbReference type="Gene3D" id="3.30.1540.10">
    <property type="entry name" value="formyl-coa transferase, domain 3"/>
    <property type="match status" value="1"/>
</dbReference>
<dbReference type="PANTHER" id="PTHR48228:SF6">
    <property type="entry name" value="L-CARNITINE COA-TRANSFERASE"/>
    <property type="match status" value="1"/>
</dbReference>
<keyword evidence="3" id="KW-1185">Reference proteome</keyword>
<dbReference type="STRING" id="94624.Bpet0264"/>
<evidence type="ECO:0000256" key="1">
    <source>
        <dbReference type="ARBA" id="ARBA00022679"/>
    </source>
</evidence>
<dbReference type="EC" id="2.8.3.16" evidence="2"/>
<dbReference type="PANTHER" id="PTHR48228">
    <property type="entry name" value="SUCCINYL-COA--D-CITRAMALATE COA-TRANSFERASE"/>
    <property type="match status" value="1"/>
</dbReference>
<reference evidence="2 3" key="1">
    <citation type="journal article" date="2008" name="BMC Genomics">
        <title>The missing link: Bordetella petrii is endowed with both the metabolic versatility of environmental bacteria and virulence traits of pathogenic Bordetellae.</title>
        <authorList>
            <person name="Gross R."/>
            <person name="Guzman C.A."/>
            <person name="Sebaihia M."/>
            <person name="Martins Dos Santos V.A."/>
            <person name="Pieper D.H."/>
            <person name="Koebnik R."/>
            <person name="Lechner M."/>
            <person name="Bartels D."/>
            <person name="Buhrmester J."/>
            <person name="Choudhuri J.V."/>
            <person name="Ebensen T."/>
            <person name="Gaigalat L."/>
            <person name="Herrmann S."/>
            <person name="Khachane A.N."/>
            <person name="Larisch C."/>
            <person name="Link S."/>
            <person name="Linke B."/>
            <person name="Meyer F."/>
            <person name="Mormann S."/>
            <person name="Nakunst D."/>
            <person name="Rueckert C."/>
            <person name="Schneiker-Bekel S."/>
            <person name="Schulze K."/>
            <person name="Vorhoelter F.J."/>
            <person name="Yevsa T."/>
            <person name="Engle J.T."/>
            <person name="Goldman W.E."/>
            <person name="Puehler A."/>
            <person name="Goebel U.B."/>
            <person name="Goesmann A."/>
            <person name="Bloecker H."/>
            <person name="Kaiser O."/>
            <person name="Martinez-Arias R."/>
        </authorList>
    </citation>
    <scope>NUCLEOTIDE SEQUENCE [LARGE SCALE GENOMIC DNA]</scope>
    <source>
        <strain evidence="3">ATCC BAA-461 / DSM 12804 / CCUG 43448 / CIP 107267 / Se-1111R</strain>
    </source>
</reference>
<dbReference type="Proteomes" id="UP000001225">
    <property type="component" value="Chromosome"/>
</dbReference>
<dbReference type="InterPro" id="IPR023606">
    <property type="entry name" value="CoA-Trfase_III_dom_1_sf"/>
</dbReference>
<dbReference type="InterPro" id="IPR050509">
    <property type="entry name" value="CoA-transferase_III"/>
</dbReference>
<dbReference type="Pfam" id="PF02515">
    <property type="entry name" value="CoA_transf_3"/>
    <property type="match status" value="1"/>
</dbReference>
<dbReference type="EMBL" id="AM902716">
    <property type="protein sequence ID" value="CAP40595.1"/>
    <property type="molecule type" value="Genomic_DNA"/>
</dbReference>
<keyword evidence="1 2" id="KW-0808">Transferase</keyword>
<dbReference type="KEGG" id="bpt:Bpet0264"/>
<organism evidence="2 3">
    <name type="scientific">Bordetella petrii (strain ATCC BAA-461 / DSM 12804 / CCUG 43448 / CIP 107267 / Se-1111R)</name>
    <dbReference type="NCBI Taxonomy" id="340100"/>
    <lineage>
        <taxon>Bacteria</taxon>
        <taxon>Pseudomonadati</taxon>
        <taxon>Pseudomonadota</taxon>
        <taxon>Betaproteobacteria</taxon>
        <taxon>Burkholderiales</taxon>
        <taxon>Alcaligenaceae</taxon>
        <taxon>Bordetella</taxon>
    </lineage>
</organism>
<dbReference type="eggNOG" id="COG1804">
    <property type="taxonomic scope" value="Bacteria"/>
</dbReference>
<dbReference type="InterPro" id="IPR044855">
    <property type="entry name" value="CoA-Trfase_III_dom3_sf"/>
</dbReference>
<gene>
    <name evidence="2" type="ordered locus">Bpet0264</name>
</gene>
<dbReference type="SUPFAM" id="SSF89796">
    <property type="entry name" value="CoA-transferase family III (CaiB/BaiF)"/>
    <property type="match status" value="1"/>
</dbReference>
<dbReference type="InterPro" id="IPR003673">
    <property type="entry name" value="CoA-Trfase_fam_III"/>
</dbReference>
<proteinExistence type="predicted"/>
<dbReference type="Gene3D" id="3.40.50.10540">
    <property type="entry name" value="Crotonobetainyl-coa:carnitine coa-transferase, domain 1"/>
    <property type="match status" value="1"/>
</dbReference>
<sequence>MTLTPSSSGALAGVRILDMATVLAAPSGATLCADHGADVVKLELPDGSDALRHMQPIKDGSPLWWKVANRGKRGITLDVRKEQGRQILLSMLPSFDVLVENFRSGSMDRWGLDIETLHRANPRLIVVRLTGFGQTGPYRSRAGFARVFEAMSGFTNLTGEAGGSPLHSNFPLGDSIAGIFCAFAIAAEVARLRGNPELPGAEVDLAATEALFRMLDPLPVEHEQLGQVRRAAGNRTTYTSPSNMYRSKDGVYFSLVASSQAVYVRLCNAVGKPEWITDPRFDTLPKRVQNMDALDGALAQWFASHAFADICAQLEPHEIPFTKVYDIEDIKADPHFQARNAIIRLPDPDHGSLPAPCIVPRVIGRDMPAPRSGPSVGEHNAEVYAEFGITADQLAELREQRVI</sequence>
<accession>A9HXV0</accession>
<evidence type="ECO:0000313" key="3">
    <source>
        <dbReference type="Proteomes" id="UP000001225"/>
    </source>
</evidence>